<protein>
    <submittedName>
        <fullName evidence="3">Fatty acid desaturase</fullName>
    </submittedName>
</protein>
<dbReference type="RefSeq" id="WP_084091339.1">
    <property type="nucleotide sequence ID" value="NZ_FWXD01000015.1"/>
</dbReference>
<keyword evidence="1" id="KW-0812">Transmembrane</keyword>
<keyword evidence="1" id="KW-1133">Transmembrane helix</keyword>
<feature type="transmembrane region" description="Helical" evidence="1">
    <location>
        <begin position="31"/>
        <end position="50"/>
    </location>
</feature>
<evidence type="ECO:0000313" key="3">
    <source>
        <dbReference type="EMBL" id="SMC27089.1"/>
    </source>
</evidence>
<keyword evidence="4" id="KW-1185">Reference proteome</keyword>
<keyword evidence="1" id="KW-0472">Membrane</keyword>
<feature type="transmembrane region" description="Helical" evidence="1">
    <location>
        <begin position="143"/>
        <end position="163"/>
    </location>
</feature>
<name>A0A1W1XSZ7_9NEIS</name>
<evidence type="ECO:0000256" key="1">
    <source>
        <dbReference type="SAM" id="Phobius"/>
    </source>
</evidence>
<dbReference type="AlphaFoldDB" id="A0A1W1XSZ7"/>
<dbReference type="OrthoDB" id="8938484at2"/>
<evidence type="ECO:0000259" key="2">
    <source>
        <dbReference type="Pfam" id="PF00487"/>
    </source>
</evidence>
<dbReference type="STRING" id="1121001.SAMN02745857_02712"/>
<proteinExistence type="predicted"/>
<dbReference type="InterPro" id="IPR005804">
    <property type="entry name" value="FA_desaturase_dom"/>
</dbReference>
<dbReference type="GO" id="GO:0006629">
    <property type="term" value="P:lipid metabolic process"/>
    <property type="evidence" value="ECO:0007669"/>
    <property type="project" value="InterPro"/>
</dbReference>
<dbReference type="Pfam" id="PF00487">
    <property type="entry name" value="FA_desaturase"/>
    <property type="match status" value="1"/>
</dbReference>
<dbReference type="EMBL" id="FWXD01000015">
    <property type="protein sequence ID" value="SMC27089.1"/>
    <property type="molecule type" value="Genomic_DNA"/>
</dbReference>
<dbReference type="CDD" id="cd01060">
    <property type="entry name" value="Membrane-FADS-like"/>
    <property type="match status" value="1"/>
</dbReference>
<reference evidence="3 4" key="1">
    <citation type="submission" date="2017-04" db="EMBL/GenBank/DDBJ databases">
        <authorList>
            <person name="Afonso C.L."/>
            <person name="Miller P.J."/>
            <person name="Scott M.A."/>
            <person name="Spackman E."/>
            <person name="Goraichik I."/>
            <person name="Dimitrov K.M."/>
            <person name="Suarez D.L."/>
            <person name="Swayne D.E."/>
        </authorList>
    </citation>
    <scope>NUCLEOTIDE SEQUENCE [LARGE SCALE GENOMIC DNA]</scope>
    <source>
        <strain evidence="3 4">DSM 23236</strain>
    </source>
</reference>
<organism evidence="3 4">
    <name type="scientific">Andreprevotia lacus DSM 23236</name>
    <dbReference type="NCBI Taxonomy" id="1121001"/>
    <lineage>
        <taxon>Bacteria</taxon>
        <taxon>Pseudomonadati</taxon>
        <taxon>Pseudomonadota</taxon>
        <taxon>Betaproteobacteria</taxon>
        <taxon>Neisseriales</taxon>
        <taxon>Chitinibacteraceae</taxon>
        <taxon>Andreprevotia</taxon>
    </lineage>
</organism>
<dbReference type="Proteomes" id="UP000192761">
    <property type="component" value="Unassembled WGS sequence"/>
</dbReference>
<feature type="domain" description="Fatty acid desaturase" evidence="2">
    <location>
        <begin position="30"/>
        <end position="247"/>
    </location>
</feature>
<gene>
    <name evidence="3" type="ORF">SAMN02745857_02712</name>
</gene>
<sequence length="284" mass="33463">MLRSWRDLQSLIYLLALPLLVAWQWRRGFSWLAYGVVLFLTLGVGVIHHNHAHLPMWRSRWLNRLTDLYLSLLQGHPGFVFHCSHMANHHRYRQGPQDMTRTWRFGDHNHLAGYLLHPLQVLPVLYPHFAAWLARLRRRSPAAYRRCLLQYAAVLLPWGALAWLDWQNWLLLVLLPQLHGLHWLLATNYLQHAHADGHSRYDYARNFAGWVNPLLFNIGLHTAHHEHPHAHWSTLPTLHAQLRHRIDPRLQAGGLLPYMFRTFLLGPLLPRHRSHSLMTPPETR</sequence>
<accession>A0A1W1XSZ7</accession>
<evidence type="ECO:0000313" key="4">
    <source>
        <dbReference type="Proteomes" id="UP000192761"/>
    </source>
</evidence>